<dbReference type="Proteomes" id="UP000324800">
    <property type="component" value="Unassembled WGS sequence"/>
</dbReference>
<comment type="caution">
    <text evidence="4">The sequence shown here is derived from an EMBL/GenBank/DDBJ whole genome shotgun (WGS) entry which is preliminary data.</text>
</comment>
<evidence type="ECO:0000256" key="2">
    <source>
        <dbReference type="ARBA" id="ARBA00022801"/>
    </source>
</evidence>
<keyword evidence="3" id="KW-0175">Coiled coil</keyword>
<dbReference type="PANTHER" id="PTHR23422:SF9">
    <property type="entry name" value="ZN-DEPENDENT HYDROLASE"/>
    <property type="match status" value="1"/>
</dbReference>
<keyword evidence="1" id="KW-0479">Metal-binding</keyword>
<dbReference type="GO" id="GO:0008239">
    <property type="term" value="F:dipeptidyl-peptidase activity"/>
    <property type="evidence" value="ECO:0007669"/>
    <property type="project" value="TreeGrafter"/>
</dbReference>
<dbReference type="Gene3D" id="3.30.540.30">
    <property type="match status" value="1"/>
</dbReference>
<evidence type="ECO:0000256" key="1">
    <source>
        <dbReference type="ARBA" id="ARBA00022723"/>
    </source>
</evidence>
<reference evidence="4 5" key="1">
    <citation type="submission" date="2019-03" db="EMBL/GenBank/DDBJ databases">
        <title>Single cell metagenomics reveals metabolic interactions within the superorganism composed of flagellate Streblomastix strix and complex community of Bacteroidetes bacteria on its surface.</title>
        <authorList>
            <person name="Treitli S.C."/>
            <person name="Kolisko M."/>
            <person name="Husnik F."/>
            <person name="Keeling P."/>
            <person name="Hampl V."/>
        </authorList>
    </citation>
    <scope>NUCLEOTIDE SEQUENCE [LARGE SCALE GENOMIC DNA]</scope>
    <source>
        <strain evidence="4">ST1C</strain>
    </source>
</reference>
<dbReference type="PANTHER" id="PTHR23422">
    <property type="entry name" value="DIPEPTIDYL PEPTIDASE III-RELATED"/>
    <property type="match status" value="1"/>
</dbReference>
<dbReference type="EMBL" id="SNRW01001382">
    <property type="protein sequence ID" value="KAA6396623.1"/>
    <property type="molecule type" value="Genomic_DNA"/>
</dbReference>
<accession>A0A5J4WPK4</accession>
<keyword evidence="2" id="KW-0378">Hydrolase</keyword>
<organism evidence="4 5">
    <name type="scientific">Streblomastix strix</name>
    <dbReference type="NCBI Taxonomy" id="222440"/>
    <lineage>
        <taxon>Eukaryota</taxon>
        <taxon>Metamonada</taxon>
        <taxon>Preaxostyla</taxon>
        <taxon>Oxymonadida</taxon>
        <taxon>Streblomastigidae</taxon>
        <taxon>Streblomastix</taxon>
    </lineage>
</organism>
<feature type="coiled-coil region" evidence="3">
    <location>
        <begin position="59"/>
        <end position="86"/>
    </location>
</feature>
<evidence type="ECO:0000313" key="5">
    <source>
        <dbReference type="Proteomes" id="UP000324800"/>
    </source>
</evidence>
<dbReference type="InterPro" id="IPR039461">
    <property type="entry name" value="Peptidase_M49"/>
</dbReference>
<sequence>MDKELLLLNQFVPVKIDSQSLVQHLAPELQEAVTYIINATKLCNEIFLSQLTHNGAEIIQQHERELERMKKDSNATKEDVNILQRRVQLLHRHAGPYAPPSNKNFLPGEDDELPPEAAFYPKGTSQKQIEEYLEKHPDQRKSILALDTVVEDDGQSGFKTIPFSEKYRQWVDPICDNLLKASEILKSKDPEFSEFLNIRQNALRQNLDLKASDILWMKLPQTCKLDLTIGPIETYDDRLMGQKASYQSVLFVRAEGETKLFEGFKSLMNEMELSLPLDEKYLQIKGAGSGNERETRIELYNVVHLGGSAASPTFTIAHNLPNDEEITRSMGSRNQFYTNILRAKMEQIVRPIGNVMISKEQTKFVTSNGFFLHVLLHELSHSLGPGYVDNDASGRTSKEALGQYYSSIEECKADTLGDFFAETVVKKQLGKIKDPETGEEKPLLSQQDVEEIHTSQFASIFRTIRFGTENAHSKGCLIQLNWLLKHGAIIPPPQSDEADADNSQGFSLVFQRYEEALKLLSSELLTIKVKGDAGRAKQLIDEYGTSLPTCVQNLMSRLRDLPIDLAVEFV</sequence>
<evidence type="ECO:0000256" key="3">
    <source>
        <dbReference type="SAM" id="Coils"/>
    </source>
</evidence>
<dbReference type="GO" id="GO:0005737">
    <property type="term" value="C:cytoplasm"/>
    <property type="evidence" value="ECO:0007669"/>
    <property type="project" value="TreeGrafter"/>
</dbReference>
<proteinExistence type="predicted"/>
<dbReference type="GO" id="GO:0046872">
    <property type="term" value="F:metal ion binding"/>
    <property type="evidence" value="ECO:0007669"/>
    <property type="project" value="UniProtKB-KW"/>
</dbReference>
<dbReference type="OrthoDB" id="510307at2759"/>
<evidence type="ECO:0000313" key="4">
    <source>
        <dbReference type="EMBL" id="KAA6396623.1"/>
    </source>
</evidence>
<dbReference type="AlphaFoldDB" id="A0A5J4WPK4"/>
<gene>
    <name evidence="4" type="ORF">EZS28_007847</name>
</gene>
<protein>
    <submittedName>
        <fullName evidence="4">Putative peptidase family M49</fullName>
    </submittedName>
</protein>
<name>A0A5J4WPK4_9EUKA</name>